<dbReference type="Proteomes" id="UP001596047">
    <property type="component" value="Unassembled WGS sequence"/>
</dbReference>
<evidence type="ECO:0000313" key="2">
    <source>
        <dbReference type="Proteomes" id="UP001596047"/>
    </source>
</evidence>
<dbReference type="EMBL" id="JBHSOW010000047">
    <property type="protein sequence ID" value="MFC5650206.1"/>
    <property type="molecule type" value="Genomic_DNA"/>
</dbReference>
<sequence length="228" mass="26401">MLDGIIMKITKSENRKSLFHFTRSDNLHAIAHFDALFAAGRIDHASRGNRRTSRKKIDHLGMNIILNSHLRIAESMFDPETTQEQFRAYIDQHVFFWPTLRYCQEMLAMYTRREPDESFAILEFDAFRLLLENADNVYLSKYDSGSSPRFPARCSYKKSLGMFLPLQAFESAAGSLVPTKPSEIKEILIQNEIAHLSRNLTSVYVPNAEEVPERWREIAKSIEAIRRT</sequence>
<dbReference type="RefSeq" id="WP_379188757.1">
    <property type="nucleotide sequence ID" value="NZ_JBHSOW010000047.1"/>
</dbReference>
<keyword evidence="2" id="KW-1185">Reference proteome</keyword>
<accession>A0ABW0W1B7</accession>
<evidence type="ECO:0000313" key="1">
    <source>
        <dbReference type="EMBL" id="MFC5650206.1"/>
    </source>
</evidence>
<proteinExistence type="predicted"/>
<organism evidence="1 2">
    <name type="scientific">Paenibacillus solisilvae</name>
    <dbReference type="NCBI Taxonomy" id="2486751"/>
    <lineage>
        <taxon>Bacteria</taxon>
        <taxon>Bacillati</taxon>
        <taxon>Bacillota</taxon>
        <taxon>Bacilli</taxon>
        <taxon>Bacillales</taxon>
        <taxon>Paenibacillaceae</taxon>
        <taxon>Paenibacillus</taxon>
    </lineage>
</organism>
<dbReference type="InterPro" id="IPR054271">
    <property type="entry name" value="DUF7002"/>
</dbReference>
<reference evidence="2" key="1">
    <citation type="journal article" date="2019" name="Int. J. Syst. Evol. Microbiol.">
        <title>The Global Catalogue of Microorganisms (GCM) 10K type strain sequencing project: providing services to taxonomists for standard genome sequencing and annotation.</title>
        <authorList>
            <consortium name="The Broad Institute Genomics Platform"/>
            <consortium name="The Broad Institute Genome Sequencing Center for Infectious Disease"/>
            <person name="Wu L."/>
            <person name="Ma J."/>
        </authorList>
    </citation>
    <scope>NUCLEOTIDE SEQUENCE [LARGE SCALE GENOMIC DNA]</scope>
    <source>
        <strain evidence="2">CGMCC 1.3240</strain>
    </source>
</reference>
<protein>
    <submittedName>
        <fullName evidence="1">DUF7002 family protein</fullName>
    </submittedName>
</protein>
<gene>
    <name evidence="1" type="ORF">ACFPYJ_13930</name>
</gene>
<comment type="caution">
    <text evidence="1">The sequence shown here is derived from an EMBL/GenBank/DDBJ whole genome shotgun (WGS) entry which is preliminary data.</text>
</comment>
<dbReference type="Pfam" id="PF22531">
    <property type="entry name" value="DUF7002"/>
    <property type="match status" value="1"/>
</dbReference>
<name>A0ABW0W1B7_9BACL</name>